<gene>
    <name evidence="2" type="ORF">FMOSSE_LOCUS13941</name>
</gene>
<accession>A0A9N9HSG3</accession>
<keyword evidence="3" id="KW-1185">Reference proteome</keyword>
<feature type="compositionally biased region" description="Basic and acidic residues" evidence="1">
    <location>
        <begin position="78"/>
        <end position="88"/>
    </location>
</feature>
<comment type="caution">
    <text evidence="2">The sequence shown here is derived from an EMBL/GenBank/DDBJ whole genome shotgun (WGS) entry which is preliminary data.</text>
</comment>
<dbReference type="AlphaFoldDB" id="A0A9N9HSG3"/>
<dbReference type="Proteomes" id="UP000789375">
    <property type="component" value="Unassembled WGS sequence"/>
</dbReference>
<protein>
    <submittedName>
        <fullName evidence="2">13297_t:CDS:1</fullName>
    </submittedName>
</protein>
<proteinExistence type="predicted"/>
<evidence type="ECO:0000313" key="3">
    <source>
        <dbReference type="Proteomes" id="UP000789375"/>
    </source>
</evidence>
<name>A0A9N9HSG3_FUNMO</name>
<organism evidence="2 3">
    <name type="scientific">Funneliformis mosseae</name>
    <name type="common">Endomycorrhizal fungus</name>
    <name type="synonym">Glomus mosseae</name>
    <dbReference type="NCBI Taxonomy" id="27381"/>
    <lineage>
        <taxon>Eukaryota</taxon>
        <taxon>Fungi</taxon>
        <taxon>Fungi incertae sedis</taxon>
        <taxon>Mucoromycota</taxon>
        <taxon>Glomeromycotina</taxon>
        <taxon>Glomeromycetes</taxon>
        <taxon>Glomerales</taxon>
        <taxon>Glomeraceae</taxon>
        <taxon>Funneliformis</taxon>
    </lineage>
</organism>
<feature type="non-terminal residue" evidence="2">
    <location>
        <position position="99"/>
    </location>
</feature>
<evidence type="ECO:0000256" key="1">
    <source>
        <dbReference type="SAM" id="MobiDB-lite"/>
    </source>
</evidence>
<dbReference type="EMBL" id="CAJVPP010009329">
    <property type="protein sequence ID" value="CAG8703760.1"/>
    <property type="molecule type" value="Genomic_DNA"/>
</dbReference>
<sequence length="99" mass="11300">YGNWAYTSESFIYSLGNGKDSKNFNISRVRDSNYAMYESHYVNMTLNFGNSDLVINGNTAQELVEELGELPYEEDDDRAVGDRVRDPIGKAGYRRNNCQ</sequence>
<evidence type="ECO:0000313" key="2">
    <source>
        <dbReference type="EMBL" id="CAG8703760.1"/>
    </source>
</evidence>
<reference evidence="2" key="1">
    <citation type="submission" date="2021-06" db="EMBL/GenBank/DDBJ databases">
        <authorList>
            <person name="Kallberg Y."/>
            <person name="Tangrot J."/>
            <person name="Rosling A."/>
        </authorList>
    </citation>
    <scope>NUCLEOTIDE SEQUENCE</scope>
    <source>
        <strain evidence="2">87-6 pot B 2015</strain>
    </source>
</reference>
<feature type="non-terminal residue" evidence="2">
    <location>
        <position position="1"/>
    </location>
</feature>
<feature type="region of interest" description="Disordered" evidence="1">
    <location>
        <begin position="75"/>
        <end position="99"/>
    </location>
</feature>